<sequence length="382" mass="40909">MFRTAKHGVGLLLCWFVLAGQVWAKTCDLDGDGDVDLDDITLLQRMLPSRPTVTGPDDPRDANHDGRIDILDVRACVLSCTRAKCSTINQAPFANAGPDQSVSLGSRIPLDGSASRDPEGATLSYAWSLIAGPPDSQAVLTAAHSTNPTFRADLPGQYVVQLIVHDGQLASAPATVSILVTNTPPTVSLSAPAAYQSFTAPATITVSADAADSTGSITEVAFYQGSTPIGSATSAPYRISWSNVPAGSYVLKAKATDSGGAMTWSAEVPITVAAGGVKIYYLHHDHLNTPRLVTDEANRVVWRNTPLGEPFGMSLPEEDPDGDGQAFTLNLRFPGQYADRESHLNYNYFRDYNPEVGEVSSERSDWVGGWHQYLRLCRGGIR</sequence>
<dbReference type="PROSITE" id="PS00448">
    <property type="entry name" value="CLOS_CELLULOSOME_RPT"/>
    <property type="match status" value="1"/>
</dbReference>
<reference evidence="3" key="1">
    <citation type="submission" date="2019-03" db="EMBL/GenBank/DDBJ databases">
        <title>Metabolic reconstructions from genomes of highly enriched 'Candidatus Accumulibacter' and 'Candidatus Competibacter' bioreactor populations.</title>
        <authorList>
            <person name="Annavajhala M.K."/>
            <person name="Welles L."/>
            <person name="Abbas B."/>
            <person name="Sorokin D."/>
            <person name="Park H."/>
            <person name="Van Loosdrecht M."/>
            <person name="Chandran K."/>
        </authorList>
    </citation>
    <scope>NUCLEOTIDE SEQUENCE</scope>
    <source>
        <strain evidence="3">SBR_L</strain>
    </source>
</reference>
<dbReference type="CDD" id="cd00146">
    <property type="entry name" value="PKD"/>
    <property type="match status" value="1"/>
</dbReference>
<evidence type="ECO:0000313" key="4">
    <source>
        <dbReference type="Proteomes" id="UP000886469"/>
    </source>
</evidence>
<dbReference type="Gene3D" id="2.60.40.10">
    <property type="entry name" value="Immunoglobulins"/>
    <property type="match status" value="2"/>
</dbReference>
<dbReference type="SUPFAM" id="SSF63446">
    <property type="entry name" value="Type I dockerin domain"/>
    <property type="match status" value="1"/>
</dbReference>
<dbReference type="InterPro" id="IPR036439">
    <property type="entry name" value="Dockerin_dom_sf"/>
</dbReference>
<dbReference type="Gene3D" id="1.10.1330.10">
    <property type="entry name" value="Dockerin domain"/>
    <property type="match status" value="1"/>
</dbReference>
<evidence type="ECO:0000313" key="3">
    <source>
        <dbReference type="EMBL" id="NMQ07756.1"/>
    </source>
</evidence>
<dbReference type="Proteomes" id="UP000886469">
    <property type="component" value="Unassembled WGS sequence"/>
</dbReference>
<dbReference type="InterPro" id="IPR013783">
    <property type="entry name" value="Ig-like_fold"/>
</dbReference>
<dbReference type="InterPro" id="IPR002105">
    <property type="entry name" value="Dockerin_1_rpt"/>
</dbReference>
<proteinExistence type="predicted"/>
<feature type="signal peptide" evidence="1">
    <location>
        <begin position="1"/>
        <end position="24"/>
    </location>
</feature>
<dbReference type="Pfam" id="PF17957">
    <property type="entry name" value="Big_7"/>
    <property type="match status" value="1"/>
</dbReference>
<keyword evidence="1" id="KW-0732">Signal</keyword>
<protein>
    <recommendedName>
        <fullName evidence="2">PKD/Chitinase domain-containing protein</fullName>
    </recommendedName>
</protein>
<organism evidence="3 4">
    <name type="scientific">Candidatus Accumulibacter contiguus</name>
    <dbReference type="NCBI Taxonomy" id="2954381"/>
    <lineage>
        <taxon>Bacteria</taxon>
        <taxon>Pseudomonadati</taxon>
        <taxon>Pseudomonadota</taxon>
        <taxon>Betaproteobacteria</taxon>
        <taxon>Candidatus Accumulibacter</taxon>
    </lineage>
</organism>
<dbReference type="EMBL" id="SPMX01000093">
    <property type="protein sequence ID" value="NMQ07756.1"/>
    <property type="molecule type" value="Genomic_DNA"/>
</dbReference>
<dbReference type="PANTHER" id="PTHR32305">
    <property type="match status" value="1"/>
</dbReference>
<feature type="chain" id="PRO_5047505071" description="PKD/Chitinase domain-containing protein" evidence="1">
    <location>
        <begin position="25"/>
        <end position="382"/>
    </location>
</feature>
<feature type="domain" description="PKD/Chitinase" evidence="2">
    <location>
        <begin position="88"/>
        <end position="181"/>
    </location>
</feature>
<dbReference type="PROSITE" id="PS00018">
    <property type="entry name" value="EF_HAND_1"/>
    <property type="match status" value="2"/>
</dbReference>
<keyword evidence="4" id="KW-1185">Reference proteome</keyword>
<dbReference type="PANTHER" id="PTHR32305:SF15">
    <property type="entry name" value="PROTEIN RHSA-RELATED"/>
    <property type="match status" value="1"/>
</dbReference>
<dbReference type="SUPFAM" id="SSF49299">
    <property type="entry name" value="PKD domain"/>
    <property type="match status" value="2"/>
</dbReference>
<dbReference type="SMART" id="SM00089">
    <property type="entry name" value="PKD"/>
    <property type="match status" value="2"/>
</dbReference>
<gene>
    <name evidence="3" type="ORF">E4Q08_22210</name>
</gene>
<comment type="caution">
    <text evidence="3">The sequence shown here is derived from an EMBL/GenBank/DDBJ whole genome shotgun (WGS) entry which is preliminary data.</text>
</comment>
<feature type="domain" description="PKD/Chitinase" evidence="2">
    <location>
        <begin position="188"/>
        <end position="275"/>
    </location>
</feature>
<dbReference type="InterPro" id="IPR035986">
    <property type="entry name" value="PKD_dom_sf"/>
</dbReference>
<accession>A0ABX1TFR7</accession>
<dbReference type="RefSeq" id="WP_169072003.1">
    <property type="nucleotide sequence ID" value="NZ_SPMX01000093.1"/>
</dbReference>
<name>A0ABX1TFR7_9PROT</name>
<dbReference type="InterPro" id="IPR022409">
    <property type="entry name" value="PKD/Chitinase_dom"/>
</dbReference>
<evidence type="ECO:0000256" key="1">
    <source>
        <dbReference type="SAM" id="SignalP"/>
    </source>
</evidence>
<evidence type="ECO:0000259" key="2">
    <source>
        <dbReference type="SMART" id="SM00089"/>
    </source>
</evidence>
<dbReference type="Pfam" id="PF22352">
    <property type="entry name" value="K319L-like_PKD"/>
    <property type="match status" value="1"/>
</dbReference>
<dbReference type="InterPro" id="IPR050708">
    <property type="entry name" value="T6SS_VgrG/RHS"/>
</dbReference>
<dbReference type="InterPro" id="IPR018247">
    <property type="entry name" value="EF_Hand_1_Ca_BS"/>
</dbReference>